<evidence type="ECO:0000313" key="3">
    <source>
        <dbReference type="EMBL" id="KEK22539.1"/>
    </source>
</evidence>
<keyword evidence="2" id="KW-0808">Transferase</keyword>
<dbReference type="Proteomes" id="UP000027778">
    <property type="component" value="Unassembled WGS sequence"/>
</dbReference>
<comment type="caution">
    <text evidence="3">The sequence shown here is derived from an EMBL/GenBank/DDBJ whole genome shotgun (WGS) entry which is preliminary data.</text>
</comment>
<dbReference type="Pfam" id="PF04989">
    <property type="entry name" value="RMNT_CmcI"/>
    <property type="match status" value="1"/>
</dbReference>
<dbReference type="GO" id="GO:0008168">
    <property type="term" value="F:methyltransferase activity"/>
    <property type="evidence" value="ECO:0007669"/>
    <property type="project" value="UniProtKB-KW"/>
</dbReference>
<dbReference type="InterPro" id="IPR029063">
    <property type="entry name" value="SAM-dependent_MTases_sf"/>
</dbReference>
<dbReference type="PANTHER" id="PTHR40048">
    <property type="entry name" value="RHAMNOSYL O-METHYLTRANSFERASE"/>
    <property type="match status" value="1"/>
</dbReference>
<gene>
    <name evidence="3" type="ORF">BAGA_17665</name>
</gene>
<dbReference type="RefSeq" id="WP_033677269.1">
    <property type="nucleotide sequence ID" value="NZ_JOTM01000029.1"/>
</dbReference>
<dbReference type="SUPFAM" id="SSF53335">
    <property type="entry name" value="S-adenosyl-L-methionine-dependent methyltransferases"/>
    <property type="match status" value="1"/>
</dbReference>
<dbReference type="Gene3D" id="3.40.50.150">
    <property type="entry name" value="Vaccinia Virus protein VP39"/>
    <property type="match status" value="1"/>
</dbReference>
<keyword evidence="1" id="KW-0489">Methyltransferase</keyword>
<protein>
    <submittedName>
        <fullName evidence="3">Cephalosporin hydroxylase</fullName>
    </submittedName>
</protein>
<evidence type="ECO:0000313" key="4">
    <source>
        <dbReference type="Proteomes" id="UP000027778"/>
    </source>
</evidence>
<organism evidence="3 4">
    <name type="scientific">Bacillus gaemokensis</name>
    <dbReference type="NCBI Taxonomy" id="574375"/>
    <lineage>
        <taxon>Bacteria</taxon>
        <taxon>Bacillati</taxon>
        <taxon>Bacillota</taxon>
        <taxon>Bacilli</taxon>
        <taxon>Bacillales</taxon>
        <taxon>Bacillaceae</taxon>
        <taxon>Bacillus</taxon>
        <taxon>Bacillus cereus group</taxon>
    </lineage>
</organism>
<dbReference type="PANTHER" id="PTHR40048:SF1">
    <property type="entry name" value="RHAMNOSYL O-METHYLTRANSFERASE"/>
    <property type="match status" value="1"/>
</dbReference>
<reference evidence="3 4" key="1">
    <citation type="submission" date="2014-06" db="EMBL/GenBank/DDBJ databases">
        <title>Draft genome sequence of Bacillus gaemokensis JCM 15801 (MCCC 1A00707).</title>
        <authorList>
            <person name="Lai Q."/>
            <person name="Liu Y."/>
            <person name="Shao Z."/>
        </authorList>
    </citation>
    <scope>NUCLEOTIDE SEQUENCE [LARGE SCALE GENOMIC DNA]</scope>
    <source>
        <strain evidence="3 4">JCM 15801</strain>
    </source>
</reference>
<dbReference type="OrthoDB" id="189417at2"/>
<dbReference type="eggNOG" id="COG3510">
    <property type="taxonomic scope" value="Bacteria"/>
</dbReference>
<dbReference type="GO" id="GO:0032259">
    <property type="term" value="P:methylation"/>
    <property type="evidence" value="ECO:0007669"/>
    <property type="project" value="UniProtKB-KW"/>
</dbReference>
<dbReference type="GO" id="GO:0005886">
    <property type="term" value="C:plasma membrane"/>
    <property type="evidence" value="ECO:0007669"/>
    <property type="project" value="TreeGrafter"/>
</dbReference>
<sequence>MDSKTSEFLKQYYDSHVWGLNTTWLGVPLCKLPSDLFLYQEMIYEIKPDLIIECGTFKGGSALFLASMLDLIGKGHVLSIDIGPQPNLPTHPRIQYLTASSISAEVQQIVLTLQPAFNVIMVILDSDHSKEHVLRELQLYSSLVSIGSYIVVEDTCINGNPILPDWGPGPMEAVEEFLQTNNNFIIDESKHKFFMTFHPKGFLKRIQ</sequence>
<name>A0A073K5H5_9BACI</name>
<dbReference type="InterPro" id="IPR007072">
    <property type="entry name" value="RNMT_CmcI"/>
</dbReference>
<dbReference type="EMBL" id="JOTM01000029">
    <property type="protein sequence ID" value="KEK22539.1"/>
    <property type="molecule type" value="Genomic_DNA"/>
</dbReference>
<evidence type="ECO:0000256" key="2">
    <source>
        <dbReference type="ARBA" id="ARBA00022679"/>
    </source>
</evidence>
<proteinExistence type="predicted"/>
<evidence type="ECO:0000256" key="1">
    <source>
        <dbReference type="ARBA" id="ARBA00022603"/>
    </source>
</evidence>
<dbReference type="GO" id="GO:0008610">
    <property type="term" value="P:lipid biosynthetic process"/>
    <property type="evidence" value="ECO:0007669"/>
    <property type="project" value="InterPro"/>
</dbReference>
<dbReference type="STRING" id="574375.AZF08_09510"/>
<keyword evidence="4" id="KW-1185">Reference proteome</keyword>
<dbReference type="AlphaFoldDB" id="A0A073K5H5"/>
<dbReference type="GO" id="GO:0071770">
    <property type="term" value="P:DIM/DIP cell wall layer assembly"/>
    <property type="evidence" value="ECO:0007669"/>
    <property type="project" value="TreeGrafter"/>
</dbReference>
<accession>A0A073K5H5</accession>